<protein>
    <recommendedName>
        <fullName evidence="6">Pentatricopeptide repeat-containing protein</fullName>
    </recommendedName>
</protein>
<dbReference type="SUPFAM" id="SSF81901">
    <property type="entry name" value="HCP-like"/>
    <property type="match status" value="1"/>
</dbReference>
<feature type="repeat" description="PPR" evidence="3">
    <location>
        <begin position="493"/>
        <end position="527"/>
    </location>
</feature>
<reference evidence="4 5" key="1">
    <citation type="journal article" date="2021" name="Commun. Biol.">
        <title>The genome of Shorea leprosula (Dipterocarpaceae) highlights the ecological relevance of drought in aseasonal tropical rainforests.</title>
        <authorList>
            <person name="Ng K.K.S."/>
            <person name="Kobayashi M.J."/>
            <person name="Fawcett J.A."/>
            <person name="Hatakeyama M."/>
            <person name="Paape T."/>
            <person name="Ng C.H."/>
            <person name="Ang C.C."/>
            <person name="Tnah L.H."/>
            <person name="Lee C.T."/>
            <person name="Nishiyama T."/>
            <person name="Sese J."/>
            <person name="O'Brien M.J."/>
            <person name="Copetti D."/>
            <person name="Mohd Noor M.I."/>
            <person name="Ong R.C."/>
            <person name="Putra M."/>
            <person name="Sireger I.Z."/>
            <person name="Indrioko S."/>
            <person name="Kosugi Y."/>
            <person name="Izuno A."/>
            <person name="Isagi Y."/>
            <person name="Lee S.L."/>
            <person name="Shimizu K.K."/>
        </authorList>
    </citation>
    <scope>NUCLEOTIDE SEQUENCE [LARGE SCALE GENOMIC DNA]</scope>
    <source>
        <strain evidence="4">214</strain>
    </source>
</reference>
<dbReference type="AlphaFoldDB" id="A0AAV5L9K2"/>
<dbReference type="Pfam" id="PF13041">
    <property type="entry name" value="PPR_2"/>
    <property type="match status" value="4"/>
</dbReference>
<sequence>MMKTSTLPLDPPSSAVSSAASDHNSLCFSLTEQLIQRGLVSSAQQVIQRLIANSSSLSEAISAAEFADVRGLGLNVGCYAALIQKLMQSGQTQLAHSLYCNSVIGRGTDPDSSTVDSMVICLCNLGKLEEARMHFDKLLMMNSVPTKTTCIVLLEEFFARGMFLDAFDCFVRMTDSRVTLDFWCYRKLFTGLCYRRHLMEAMQMFDIMRERTRLLPRLRWYKTLFYGLCKGGCVKEAELLVGQMESQGFFVDRSMYTSLMNAYSKDKKMKMAMGVYLRMLKMGFQPDSYSCNTLIHGFVKMGLFDKGWLLYNQMMEQGVQPNVVTYHVMISSYCKNRKVDCAFMVLDNMVSNKIAPTVHCYTVLLASLYKENRLIEVDEMYNTMLDSGVVPDHILFFTIMKMYPKGYQLQVANMILRAIALSGCGFDPSLLSSSTTGSVEEEIQLLLEEIVKSNPSLAEVAFSIHIIALCEEGKLDDSLCCMDKLINLGFMPSIFVYNSLIKCLCREGLFEDAKSLIYLLQEQCIVPDQKTFLIMINEYSKQGDLASAFDIFYRMEEKGVKPDVAIYDCIIGGLGRENRMLEAENMFVKMLESGLDPDEIAYRTMIDSYLKNKRPTEACELFEKMVQNAVGPSSLTYSVLIAGLVMNDMTEKGHLYLDRMLGDGLFPNAILYTSLVKHFTRRGDFEFAFRLLDLMEKNKIECDPVRYITLVIGVCRGISGRKSHHFVNRRSEREIEMFLCLLNKKTGLPRKNNLRISAVPPEGMKIFMSKLMQKVIETPFMPSLCIYNVMIDGFCHADRMQDAYDHFELMQKEGFHPNQVTYTMLIGGHIRSGEIDHAIGLFNKMNADGCTPDECTYNTLLKGLCRFGRLLDALSLFVAMRKRGFFPSQNCYDNLLMCLCASCLTISAFKIFEEMIDHDFAPRPYSYNWLLSILCAQKQLNEALVVLDVMLQRGKVPYRPTQRLLVETFSKEKLTMDFTFLETRNFNR</sequence>
<dbReference type="NCBIfam" id="TIGR00756">
    <property type="entry name" value="PPR"/>
    <property type="match status" value="14"/>
</dbReference>
<evidence type="ECO:0008006" key="6">
    <source>
        <dbReference type="Google" id="ProtNLM"/>
    </source>
</evidence>
<accession>A0AAV5L9K2</accession>
<feature type="repeat" description="PPR" evidence="3">
    <location>
        <begin position="598"/>
        <end position="632"/>
    </location>
</feature>
<proteinExistence type="inferred from homology"/>
<dbReference type="EMBL" id="BPVZ01000102">
    <property type="protein sequence ID" value="GKV33779.1"/>
    <property type="molecule type" value="Genomic_DNA"/>
</dbReference>
<feature type="repeat" description="PPR" evidence="3">
    <location>
        <begin position="818"/>
        <end position="852"/>
    </location>
</feature>
<comment type="caution">
    <text evidence="4">The sequence shown here is derived from an EMBL/GenBank/DDBJ whole genome shotgun (WGS) entry which is preliminary data.</text>
</comment>
<evidence type="ECO:0000256" key="2">
    <source>
        <dbReference type="ARBA" id="ARBA00022737"/>
    </source>
</evidence>
<feature type="repeat" description="PPR" evidence="3">
    <location>
        <begin position="528"/>
        <end position="562"/>
    </location>
</feature>
<gene>
    <name evidence="4" type="ORF">SLEP1_g42239</name>
</gene>
<keyword evidence="5" id="KW-1185">Reference proteome</keyword>
<feature type="repeat" description="PPR" evidence="3">
    <location>
        <begin position="357"/>
        <end position="391"/>
    </location>
</feature>
<feature type="repeat" description="PPR" evidence="3">
    <location>
        <begin position="783"/>
        <end position="817"/>
    </location>
</feature>
<feature type="repeat" description="PPR" evidence="3">
    <location>
        <begin position="668"/>
        <end position="702"/>
    </location>
</feature>
<dbReference type="Gene3D" id="1.25.40.10">
    <property type="entry name" value="Tetratricopeptide repeat domain"/>
    <property type="match status" value="9"/>
</dbReference>
<dbReference type="Pfam" id="PF13812">
    <property type="entry name" value="PPR_3"/>
    <property type="match status" value="1"/>
</dbReference>
<keyword evidence="2" id="KW-0677">Repeat</keyword>
<feature type="repeat" description="PPR" evidence="3">
    <location>
        <begin position="853"/>
        <end position="887"/>
    </location>
</feature>
<feature type="repeat" description="PPR" evidence="3">
    <location>
        <begin position="322"/>
        <end position="356"/>
    </location>
</feature>
<evidence type="ECO:0000256" key="1">
    <source>
        <dbReference type="ARBA" id="ARBA00007626"/>
    </source>
</evidence>
<dbReference type="InterPro" id="IPR002885">
    <property type="entry name" value="PPR_rpt"/>
</dbReference>
<feature type="repeat" description="PPR" evidence="3">
    <location>
        <begin position="563"/>
        <end position="597"/>
    </location>
</feature>
<evidence type="ECO:0000256" key="3">
    <source>
        <dbReference type="PROSITE-ProRule" id="PRU00708"/>
    </source>
</evidence>
<dbReference type="InterPro" id="IPR011990">
    <property type="entry name" value="TPR-like_helical_dom_sf"/>
</dbReference>
<evidence type="ECO:0000313" key="4">
    <source>
        <dbReference type="EMBL" id="GKV33779.1"/>
    </source>
</evidence>
<organism evidence="4 5">
    <name type="scientific">Rubroshorea leprosula</name>
    <dbReference type="NCBI Taxonomy" id="152421"/>
    <lineage>
        <taxon>Eukaryota</taxon>
        <taxon>Viridiplantae</taxon>
        <taxon>Streptophyta</taxon>
        <taxon>Embryophyta</taxon>
        <taxon>Tracheophyta</taxon>
        <taxon>Spermatophyta</taxon>
        <taxon>Magnoliopsida</taxon>
        <taxon>eudicotyledons</taxon>
        <taxon>Gunneridae</taxon>
        <taxon>Pentapetalae</taxon>
        <taxon>rosids</taxon>
        <taxon>malvids</taxon>
        <taxon>Malvales</taxon>
        <taxon>Dipterocarpaceae</taxon>
        <taxon>Rubroshorea</taxon>
    </lineage>
</organism>
<dbReference type="Pfam" id="PF12854">
    <property type="entry name" value="PPR_1"/>
    <property type="match status" value="1"/>
</dbReference>
<name>A0AAV5L9K2_9ROSI</name>
<dbReference type="PANTHER" id="PTHR47941">
    <property type="entry name" value="PENTATRICOPEPTIDE REPEAT-CONTAINING PROTEIN 3, MITOCHONDRIAL"/>
    <property type="match status" value="1"/>
</dbReference>
<dbReference type="PROSITE" id="PS51375">
    <property type="entry name" value="PPR"/>
    <property type="match status" value="15"/>
</dbReference>
<feature type="repeat" description="PPR" evidence="3">
    <location>
        <begin position="633"/>
        <end position="667"/>
    </location>
</feature>
<feature type="repeat" description="PPR" evidence="3">
    <location>
        <begin position="111"/>
        <end position="145"/>
    </location>
</feature>
<dbReference type="Proteomes" id="UP001054252">
    <property type="component" value="Unassembled WGS sequence"/>
</dbReference>
<comment type="similarity">
    <text evidence="1">Belongs to the PPR family. P subfamily.</text>
</comment>
<evidence type="ECO:0000313" key="5">
    <source>
        <dbReference type="Proteomes" id="UP001054252"/>
    </source>
</evidence>
<feature type="repeat" description="PPR" evidence="3">
    <location>
        <begin position="252"/>
        <end position="286"/>
    </location>
</feature>
<feature type="repeat" description="PPR" evidence="3">
    <location>
        <begin position="287"/>
        <end position="321"/>
    </location>
</feature>
<dbReference type="Pfam" id="PF01535">
    <property type="entry name" value="PPR"/>
    <property type="match status" value="7"/>
</dbReference>
<feature type="repeat" description="PPR" evidence="3">
    <location>
        <begin position="923"/>
        <end position="957"/>
    </location>
</feature>